<gene>
    <name evidence="1" type="ORF">WG926_25030</name>
</gene>
<protein>
    <recommendedName>
        <fullName evidence="3">Phytanoyl-CoA dioxygenase</fullName>
    </recommendedName>
</protein>
<dbReference type="Gene3D" id="2.60.120.620">
    <property type="entry name" value="q2cbj1_9rhob like domain"/>
    <property type="match status" value="1"/>
</dbReference>
<organism evidence="1 2">
    <name type="scientific">Tistrella arctica</name>
    <dbReference type="NCBI Taxonomy" id="3133430"/>
    <lineage>
        <taxon>Bacteria</taxon>
        <taxon>Pseudomonadati</taxon>
        <taxon>Pseudomonadota</taxon>
        <taxon>Alphaproteobacteria</taxon>
        <taxon>Geminicoccales</taxon>
        <taxon>Geminicoccaceae</taxon>
        <taxon>Tistrella</taxon>
    </lineage>
</organism>
<accession>A0ABU9YS15</accession>
<name>A0ABU9YS15_9PROT</name>
<dbReference type="EMBL" id="JBBKTW010000012">
    <property type="protein sequence ID" value="MEN2991601.1"/>
    <property type="molecule type" value="Genomic_DNA"/>
</dbReference>
<keyword evidence="2" id="KW-1185">Reference proteome</keyword>
<dbReference type="RefSeq" id="WP_345935697.1">
    <property type="nucleotide sequence ID" value="NZ_JBBKTV010000014.1"/>
</dbReference>
<dbReference type="SUPFAM" id="SSF51197">
    <property type="entry name" value="Clavaminate synthase-like"/>
    <property type="match status" value="1"/>
</dbReference>
<evidence type="ECO:0000313" key="2">
    <source>
        <dbReference type="Proteomes" id="UP001413721"/>
    </source>
</evidence>
<reference evidence="1 2" key="1">
    <citation type="submission" date="2024-03" db="EMBL/GenBank/DDBJ databases">
        <title>High-quality draft genome sequencing of Tistrella sp. BH-R2-4.</title>
        <authorList>
            <person name="Dong C."/>
        </authorList>
    </citation>
    <scope>NUCLEOTIDE SEQUENCE [LARGE SCALE GENOMIC DNA]</scope>
    <source>
        <strain evidence="1 2">BH-R2-4</strain>
    </source>
</reference>
<comment type="caution">
    <text evidence="1">The sequence shown here is derived from an EMBL/GenBank/DDBJ whole genome shotgun (WGS) entry which is preliminary data.</text>
</comment>
<evidence type="ECO:0000313" key="1">
    <source>
        <dbReference type="EMBL" id="MEN2991601.1"/>
    </source>
</evidence>
<evidence type="ECO:0008006" key="3">
    <source>
        <dbReference type="Google" id="ProtNLM"/>
    </source>
</evidence>
<proteinExistence type="predicted"/>
<dbReference type="Proteomes" id="UP001413721">
    <property type="component" value="Unassembled WGS sequence"/>
</dbReference>
<sequence length="305" mass="34276">MPSVVAKDTFSFQDVVSGAVSADMLRKSIGVNGFVVVKEVFTAVEIARMREQAKAYLEKRGLRLGLGRTRSNVAADDDELAWVFGHDRIVQAIGWSLNDPKVIFTGHSDAHMNMVAGWHKDSETRYGSYFSQPCIGAEECRVYKIGIYLQDHSHNDTGLKVRRGSHMVANLTDGELLTLHSGLGDIVIFDVRISHCGDLPDGVETVMQKVSRVLKGRHAQRQDPDLFVRIREAYVRMRRDQQKMSLFFTFGVENSYTRDFSRTNMKRQIEQVRLAGDQIRLDFPAELVQKLGAAGIGIPDFKSLV</sequence>